<dbReference type="Gramene" id="KZN09133">
    <property type="protein sequence ID" value="KZN09133"/>
    <property type="gene ID" value="DCAR_001789"/>
</dbReference>
<feature type="compositionally biased region" description="Low complexity" evidence="1">
    <location>
        <begin position="17"/>
        <end position="29"/>
    </location>
</feature>
<gene>
    <name evidence="2" type="ORF">DCAR_001789</name>
</gene>
<evidence type="ECO:0000313" key="2">
    <source>
        <dbReference type="EMBL" id="KZN09133.1"/>
    </source>
</evidence>
<name>A0A162B2E8_DAUCS</name>
<dbReference type="EMBL" id="LNRQ01000001">
    <property type="protein sequence ID" value="KZN09133.1"/>
    <property type="molecule type" value="Genomic_DNA"/>
</dbReference>
<comment type="caution">
    <text evidence="2">The sequence shown here is derived from an EMBL/GenBank/DDBJ whole genome shotgun (WGS) entry which is preliminary data.</text>
</comment>
<proteinExistence type="predicted"/>
<dbReference type="AlphaFoldDB" id="A0A162B2E8"/>
<accession>A0A162B2E8</accession>
<sequence length="66" mass="6952">MGQKHKQQFGEAENKGEMAAGGPPAAETTASRREGSAKLIVSDQISQAVQSTSNLLQLMLQSSPSH</sequence>
<evidence type="ECO:0000256" key="1">
    <source>
        <dbReference type="SAM" id="MobiDB-lite"/>
    </source>
</evidence>
<organism evidence="2">
    <name type="scientific">Daucus carota subsp. sativus</name>
    <name type="common">Carrot</name>
    <dbReference type="NCBI Taxonomy" id="79200"/>
    <lineage>
        <taxon>Eukaryota</taxon>
        <taxon>Viridiplantae</taxon>
        <taxon>Streptophyta</taxon>
        <taxon>Embryophyta</taxon>
        <taxon>Tracheophyta</taxon>
        <taxon>Spermatophyta</taxon>
        <taxon>Magnoliopsida</taxon>
        <taxon>eudicotyledons</taxon>
        <taxon>Gunneridae</taxon>
        <taxon>Pentapetalae</taxon>
        <taxon>asterids</taxon>
        <taxon>campanulids</taxon>
        <taxon>Apiales</taxon>
        <taxon>Apiaceae</taxon>
        <taxon>Apioideae</taxon>
        <taxon>Scandiceae</taxon>
        <taxon>Daucinae</taxon>
        <taxon>Daucus</taxon>
        <taxon>Daucus sect. Daucus</taxon>
    </lineage>
</organism>
<reference evidence="2" key="1">
    <citation type="journal article" date="2016" name="Nat. Genet.">
        <title>A high-quality carrot genome assembly provides new insights into carotenoid accumulation and asterid genome evolution.</title>
        <authorList>
            <person name="Iorizzo M."/>
            <person name="Ellison S."/>
            <person name="Senalik D."/>
            <person name="Zeng P."/>
            <person name="Satapoomin P."/>
            <person name="Huang J."/>
            <person name="Bowman M."/>
            <person name="Iovene M."/>
            <person name="Sanseverino W."/>
            <person name="Cavagnaro P."/>
            <person name="Yildiz M."/>
            <person name="Macko-Podgorni A."/>
            <person name="Moranska E."/>
            <person name="Grzebelus E."/>
            <person name="Grzebelus D."/>
            <person name="Ashrafi H."/>
            <person name="Zheng Z."/>
            <person name="Cheng S."/>
            <person name="Spooner D."/>
            <person name="Van Deynze A."/>
            <person name="Simon P."/>
        </authorList>
    </citation>
    <scope>NUCLEOTIDE SEQUENCE [LARGE SCALE GENOMIC DNA]</scope>
    <source>
        <tissue evidence="2">Leaf</tissue>
    </source>
</reference>
<protein>
    <submittedName>
        <fullName evidence="2">Uncharacterized protein</fullName>
    </submittedName>
</protein>
<feature type="region of interest" description="Disordered" evidence="1">
    <location>
        <begin position="1"/>
        <end position="37"/>
    </location>
</feature>